<evidence type="ECO:0000256" key="13">
    <source>
        <dbReference type="PIRSR" id="PIRSR006246-5"/>
    </source>
</evidence>
<dbReference type="SUPFAM" id="SSF50692">
    <property type="entry name" value="ADC-like"/>
    <property type="match status" value="1"/>
</dbReference>
<comment type="similarity">
    <text evidence="9">Belongs to the PanD family.</text>
</comment>
<evidence type="ECO:0000256" key="11">
    <source>
        <dbReference type="PIRSR" id="PIRSR006246-2"/>
    </source>
</evidence>
<evidence type="ECO:0000256" key="8">
    <source>
        <dbReference type="ARBA" id="ARBA00023317"/>
    </source>
</evidence>
<reference evidence="15 16" key="1">
    <citation type="submission" date="2016-11" db="EMBL/GenBank/DDBJ databases">
        <authorList>
            <person name="Jaros S."/>
            <person name="Januszkiewicz K."/>
            <person name="Wedrychowicz H."/>
        </authorList>
    </citation>
    <scope>NUCLEOTIDE SEQUENCE [LARGE SCALE GENOMIC DNA]</scope>
    <source>
        <strain evidence="15 16">DSM 43832</strain>
    </source>
</reference>
<evidence type="ECO:0000256" key="1">
    <source>
        <dbReference type="ARBA" id="ARBA00022490"/>
    </source>
</evidence>
<dbReference type="Gene3D" id="2.40.40.20">
    <property type="match status" value="1"/>
</dbReference>
<gene>
    <name evidence="9" type="primary">panD</name>
    <name evidence="15" type="ORF">SAMN05443637_110158</name>
</gene>
<comment type="subcellular location">
    <subcellularLocation>
        <location evidence="9">Cytoplasm</location>
    </subcellularLocation>
</comment>
<feature type="region of interest" description="Disordered" evidence="14">
    <location>
        <begin position="117"/>
        <end position="136"/>
    </location>
</feature>
<dbReference type="PIRSF" id="PIRSF006246">
    <property type="entry name" value="Asp_decarbox"/>
    <property type="match status" value="1"/>
</dbReference>
<evidence type="ECO:0000256" key="4">
    <source>
        <dbReference type="ARBA" id="ARBA00022813"/>
    </source>
</evidence>
<dbReference type="PANTHER" id="PTHR21012">
    <property type="entry name" value="ASPARTATE 1-DECARBOXYLASE"/>
    <property type="match status" value="1"/>
</dbReference>
<evidence type="ECO:0000256" key="3">
    <source>
        <dbReference type="ARBA" id="ARBA00022793"/>
    </source>
</evidence>
<dbReference type="UniPathway" id="UPA00028">
    <property type="reaction ID" value="UER00002"/>
</dbReference>
<evidence type="ECO:0000256" key="2">
    <source>
        <dbReference type="ARBA" id="ARBA00022655"/>
    </source>
</evidence>
<evidence type="ECO:0000256" key="12">
    <source>
        <dbReference type="PIRSR" id="PIRSR006246-3"/>
    </source>
</evidence>
<comment type="subunit">
    <text evidence="9">Heterooctamer of four alpha and four beta subunits.</text>
</comment>
<comment type="pathway">
    <text evidence="9">Cofactor biosynthesis; (R)-pantothenate biosynthesis; beta-alanine from L-aspartate: step 1/1.</text>
</comment>
<protein>
    <recommendedName>
        <fullName evidence="9">Aspartate 1-decarboxylase</fullName>
        <ecNumber evidence="9">4.1.1.11</ecNumber>
    </recommendedName>
    <alternativeName>
        <fullName evidence="9">Aspartate alpha-decarboxylase</fullName>
    </alternativeName>
    <component>
        <recommendedName>
            <fullName evidence="9">Aspartate 1-decarboxylase beta chain</fullName>
        </recommendedName>
    </component>
    <component>
        <recommendedName>
            <fullName evidence="9">Aspartate 1-decarboxylase alpha chain</fullName>
        </recommendedName>
    </component>
</protein>
<dbReference type="GO" id="GO:0004068">
    <property type="term" value="F:aspartate 1-decarboxylase activity"/>
    <property type="evidence" value="ECO:0007669"/>
    <property type="project" value="UniProtKB-UniRule"/>
</dbReference>
<keyword evidence="16" id="KW-1185">Reference proteome</keyword>
<dbReference type="EMBL" id="FRAP01000010">
    <property type="protein sequence ID" value="SHK70037.1"/>
    <property type="molecule type" value="Genomic_DNA"/>
</dbReference>
<evidence type="ECO:0000256" key="6">
    <source>
        <dbReference type="ARBA" id="ARBA00023239"/>
    </source>
</evidence>
<sequence>MLRTMMTSKIHRATVTQADLHYVGSVTIDRDLMDAAGLLEGEQVAIVDITNGNRLETYVIEGPRGSGVIGINGAAAHLVQPGDLVIIIAYGQFDEKELENYRPRVVFVDEANRIVEQGSDPAHAPEGSGLRSGALV</sequence>
<dbReference type="Proteomes" id="UP000184363">
    <property type="component" value="Unassembled WGS sequence"/>
</dbReference>
<organism evidence="15 16">
    <name type="scientific">Pseudonocardia thermophila</name>
    <dbReference type="NCBI Taxonomy" id="1848"/>
    <lineage>
        <taxon>Bacteria</taxon>
        <taxon>Bacillati</taxon>
        <taxon>Actinomycetota</taxon>
        <taxon>Actinomycetes</taxon>
        <taxon>Pseudonocardiales</taxon>
        <taxon>Pseudonocardiaceae</taxon>
        <taxon>Pseudonocardia</taxon>
    </lineage>
</organism>
<comment type="catalytic activity">
    <reaction evidence="9">
        <text>L-aspartate + H(+) = beta-alanine + CO2</text>
        <dbReference type="Rhea" id="RHEA:19497"/>
        <dbReference type="ChEBI" id="CHEBI:15378"/>
        <dbReference type="ChEBI" id="CHEBI:16526"/>
        <dbReference type="ChEBI" id="CHEBI:29991"/>
        <dbReference type="ChEBI" id="CHEBI:57966"/>
        <dbReference type="EC" id="4.1.1.11"/>
    </reaction>
</comment>
<evidence type="ECO:0000313" key="15">
    <source>
        <dbReference type="EMBL" id="SHK70037.1"/>
    </source>
</evidence>
<keyword evidence="1 9" id="KW-0963">Cytoplasm</keyword>
<evidence type="ECO:0000256" key="9">
    <source>
        <dbReference type="HAMAP-Rule" id="MF_00446"/>
    </source>
</evidence>
<keyword evidence="3 9" id="KW-0210">Decarboxylase</keyword>
<dbReference type="GO" id="GO:0005829">
    <property type="term" value="C:cytosol"/>
    <property type="evidence" value="ECO:0007669"/>
    <property type="project" value="TreeGrafter"/>
</dbReference>
<evidence type="ECO:0000256" key="14">
    <source>
        <dbReference type="SAM" id="MobiDB-lite"/>
    </source>
</evidence>
<feature type="chain" id="PRO_5014003398" description="Aspartate 1-decarboxylase alpha chain" evidence="9 13">
    <location>
        <begin position="25"/>
        <end position="136"/>
    </location>
</feature>
<feature type="active site" description="Proton donor" evidence="9 10">
    <location>
        <position position="58"/>
    </location>
</feature>
<feature type="chain" id="PRO_5014003401" description="Aspartate 1-decarboxylase beta chain" evidence="9 13">
    <location>
        <begin position="1"/>
        <end position="24"/>
    </location>
</feature>
<feature type="binding site" evidence="9 11">
    <location>
        <position position="57"/>
    </location>
    <ligand>
        <name>substrate</name>
    </ligand>
</feature>
<dbReference type="HAMAP" id="MF_00446">
    <property type="entry name" value="PanD"/>
    <property type="match status" value="1"/>
</dbReference>
<dbReference type="NCBIfam" id="TIGR00223">
    <property type="entry name" value="panD"/>
    <property type="match status" value="1"/>
</dbReference>
<dbReference type="PANTHER" id="PTHR21012:SF0">
    <property type="entry name" value="ASPARTATE 1-DECARBOXYLASE"/>
    <property type="match status" value="1"/>
</dbReference>
<dbReference type="EC" id="4.1.1.11" evidence="9"/>
<dbReference type="GO" id="GO:0006523">
    <property type="term" value="P:alanine biosynthetic process"/>
    <property type="evidence" value="ECO:0007669"/>
    <property type="project" value="InterPro"/>
</dbReference>
<feature type="active site" description="Schiff-base intermediate with substrate; via pyruvic acid" evidence="9 10">
    <location>
        <position position="25"/>
    </location>
</feature>
<comment type="PTM">
    <text evidence="9 12">Is synthesized initially as an inactive proenzyme, which is activated by self-cleavage at a specific serine bond to produce a beta-subunit with a hydroxyl group at its C-terminus and an alpha-subunit with a pyruvoyl group at its N-terminus.</text>
</comment>
<keyword evidence="7 9" id="KW-0704">Schiff base</keyword>
<dbReference type="InterPro" id="IPR009010">
    <property type="entry name" value="Asp_de-COase-like_dom_sf"/>
</dbReference>
<feature type="modified residue" description="Pyruvic acid (Ser)" evidence="9 12">
    <location>
        <position position="25"/>
    </location>
</feature>
<proteinExistence type="inferred from homology"/>
<evidence type="ECO:0000313" key="16">
    <source>
        <dbReference type="Proteomes" id="UP000184363"/>
    </source>
</evidence>
<evidence type="ECO:0000256" key="7">
    <source>
        <dbReference type="ARBA" id="ARBA00023270"/>
    </source>
</evidence>
<dbReference type="InterPro" id="IPR003190">
    <property type="entry name" value="Asp_decarbox"/>
</dbReference>
<keyword evidence="6 9" id="KW-0456">Lyase</keyword>
<comment type="function">
    <text evidence="9">Catalyzes the pyruvoyl-dependent decarboxylation of aspartate to produce beta-alanine.</text>
</comment>
<keyword evidence="2 9" id="KW-0566">Pantothenate biosynthesis</keyword>
<name>A0A1M6ULH6_PSETH</name>
<dbReference type="RefSeq" id="WP_073457647.1">
    <property type="nucleotide sequence ID" value="NZ_CALGVN010000048.1"/>
</dbReference>
<keyword evidence="4 9" id="KW-0068">Autocatalytic cleavage</keyword>
<dbReference type="STRING" id="1848.SAMN05443637_110158"/>
<evidence type="ECO:0000256" key="10">
    <source>
        <dbReference type="PIRSR" id="PIRSR006246-1"/>
    </source>
</evidence>
<keyword evidence="5 9" id="KW-0865">Zymogen</keyword>
<dbReference type="AlphaFoldDB" id="A0A1M6ULH6"/>
<feature type="binding site" evidence="9 11">
    <location>
        <begin position="73"/>
        <end position="75"/>
    </location>
    <ligand>
        <name>substrate</name>
    </ligand>
</feature>
<dbReference type="GO" id="GO:0015940">
    <property type="term" value="P:pantothenate biosynthetic process"/>
    <property type="evidence" value="ECO:0007669"/>
    <property type="project" value="UniProtKB-UniRule"/>
</dbReference>
<dbReference type="OrthoDB" id="9803983at2"/>
<keyword evidence="8 9" id="KW-0670">Pyruvate</keyword>
<dbReference type="Pfam" id="PF02261">
    <property type="entry name" value="Asp_decarbox"/>
    <property type="match status" value="1"/>
</dbReference>
<comment type="cofactor">
    <cofactor evidence="9 10">
        <name>pyruvate</name>
        <dbReference type="ChEBI" id="CHEBI:15361"/>
    </cofactor>
    <text evidence="9 10">Binds 1 pyruvoyl group covalently per subunit.</text>
</comment>
<accession>A0A1M6ULH6</accession>
<dbReference type="CDD" id="cd06919">
    <property type="entry name" value="Asp_decarbox"/>
    <property type="match status" value="1"/>
</dbReference>
<evidence type="ECO:0000256" key="5">
    <source>
        <dbReference type="ARBA" id="ARBA00023145"/>
    </source>
</evidence>